<evidence type="ECO:0008006" key="5">
    <source>
        <dbReference type="Google" id="ProtNLM"/>
    </source>
</evidence>
<dbReference type="AlphaFoldDB" id="A0A922S9G6"/>
<name>A0A922S9G6_SPOEX</name>
<dbReference type="Proteomes" id="UP000814243">
    <property type="component" value="Unassembled WGS sequence"/>
</dbReference>
<evidence type="ECO:0000313" key="4">
    <source>
        <dbReference type="Proteomes" id="UP000814243"/>
    </source>
</evidence>
<protein>
    <recommendedName>
        <fullName evidence="5">Beta-glucuronidase</fullName>
    </recommendedName>
</protein>
<evidence type="ECO:0000256" key="1">
    <source>
        <dbReference type="SAM" id="MobiDB-lite"/>
    </source>
</evidence>
<sequence>MLRRKILLAFTTLTCVANAIVQNAATGNEIDSTPKKSQTSTGGPLYPQATETRDLRTLDGIWNFRKSPADPESGYRAGWFEQDLDKVMYLTLIKSYSDDIISHRAIPPESCWYVGADMYTVHVSKHKSPSFGVYKHKVSRKEIVIAPLNKLHKQYT</sequence>
<feature type="compositionally biased region" description="Polar residues" evidence="1">
    <location>
        <begin position="29"/>
        <end position="42"/>
    </location>
</feature>
<evidence type="ECO:0000313" key="3">
    <source>
        <dbReference type="EMBL" id="KAH9629447.1"/>
    </source>
</evidence>
<reference evidence="3" key="1">
    <citation type="journal article" date="2021" name="G3 (Bethesda)">
        <title>Genome and transcriptome analysis of the beet armyworm Spodoptera exigua reveals targets for pest control. .</title>
        <authorList>
            <person name="Simon S."/>
            <person name="Breeschoten T."/>
            <person name="Jansen H.J."/>
            <person name="Dirks R.P."/>
            <person name="Schranz M.E."/>
            <person name="Ros V.I.D."/>
        </authorList>
    </citation>
    <scope>NUCLEOTIDE SEQUENCE</scope>
    <source>
        <strain evidence="3">TB_SE_WUR_2020</strain>
    </source>
</reference>
<dbReference type="EMBL" id="JACEFF010000864">
    <property type="protein sequence ID" value="KAH9629447.1"/>
    <property type="molecule type" value="Genomic_DNA"/>
</dbReference>
<feature type="signal peptide" evidence="2">
    <location>
        <begin position="1"/>
        <end position="19"/>
    </location>
</feature>
<gene>
    <name evidence="3" type="ORF">HF086_015777</name>
</gene>
<feature type="region of interest" description="Disordered" evidence="1">
    <location>
        <begin position="29"/>
        <end position="49"/>
    </location>
</feature>
<dbReference type="Gene3D" id="2.60.120.260">
    <property type="entry name" value="Galactose-binding domain-like"/>
    <property type="match status" value="1"/>
</dbReference>
<proteinExistence type="predicted"/>
<organism evidence="3 4">
    <name type="scientific">Spodoptera exigua</name>
    <name type="common">Beet armyworm</name>
    <name type="synonym">Noctua fulgens</name>
    <dbReference type="NCBI Taxonomy" id="7107"/>
    <lineage>
        <taxon>Eukaryota</taxon>
        <taxon>Metazoa</taxon>
        <taxon>Ecdysozoa</taxon>
        <taxon>Arthropoda</taxon>
        <taxon>Hexapoda</taxon>
        <taxon>Insecta</taxon>
        <taxon>Pterygota</taxon>
        <taxon>Neoptera</taxon>
        <taxon>Endopterygota</taxon>
        <taxon>Lepidoptera</taxon>
        <taxon>Glossata</taxon>
        <taxon>Ditrysia</taxon>
        <taxon>Noctuoidea</taxon>
        <taxon>Noctuidae</taxon>
        <taxon>Amphipyrinae</taxon>
        <taxon>Spodoptera</taxon>
    </lineage>
</organism>
<feature type="chain" id="PRO_5037410420" description="Beta-glucuronidase" evidence="2">
    <location>
        <begin position="20"/>
        <end position="156"/>
    </location>
</feature>
<keyword evidence="2" id="KW-0732">Signal</keyword>
<accession>A0A922S9G6</accession>
<comment type="caution">
    <text evidence="3">The sequence shown here is derived from an EMBL/GenBank/DDBJ whole genome shotgun (WGS) entry which is preliminary data.</text>
</comment>
<evidence type="ECO:0000256" key="2">
    <source>
        <dbReference type="SAM" id="SignalP"/>
    </source>
</evidence>